<dbReference type="PANTHER" id="PTHR24082">
    <property type="entry name" value="NUCLEAR HORMONE RECEPTOR"/>
    <property type="match status" value="1"/>
</dbReference>
<dbReference type="PRINTS" id="PR00398">
    <property type="entry name" value="STRDHORMONER"/>
</dbReference>
<dbReference type="PROSITE" id="PS00031">
    <property type="entry name" value="NUCLEAR_REC_DBD_1"/>
    <property type="match status" value="1"/>
</dbReference>
<keyword evidence="5 11" id="KW-0862">Zinc</keyword>
<dbReference type="PRINTS" id="PR00047">
    <property type="entry name" value="STROIDFINGER"/>
</dbReference>
<keyword evidence="10 11" id="KW-0539">Nucleus</keyword>
<keyword evidence="6 11" id="KW-0805">Transcription regulation</keyword>
<evidence type="ECO:0000256" key="12">
    <source>
        <dbReference type="SAM" id="MobiDB-lite"/>
    </source>
</evidence>
<evidence type="ECO:0000259" key="14">
    <source>
        <dbReference type="PROSITE" id="PS51843"/>
    </source>
</evidence>
<feature type="region of interest" description="Disordered" evidence="12">
    <location>
        <begin position="632"/>
        <end position="657"/>
    </location>
</feature>
<dbReference type="OMA" id="CKMETAG"/>
<dbReference type="Gene3D" id="3.30.50.10">
    <property type="entry name" value="Erythroid Transcription Factor GATA-1, subunit A"/>
    <property type="match status" value="1"/>
</dbReference>
<keyword evidence="7 11" id="KW-0238">DNA-binding</keyword>
<dbReference type="EMBL" id="LJIJ01000050">
    <property type="protein sequence ID" value="ODN04245.1"/>
    <property type="molecule type" value="Genomic_DNA"/>
</dbReference>
<dbReference type="OrthoDB" id="7634782at2759"/>
<dbReference type="GO" id="GO:0000122">
    <property type="term" value="P:negative regulation of transcription by RNA polymerase II"/>
    <property type="evidence" value="ECO:0007669"/>
    <property type="project" value="TreeGrafter"/>
</dbReference>
<comment type="similarity">
    <text evidence="2">Belongs to the nuclear hormone receptor family. NR1 subfamily.</text>
</comment>
<dbReference type="GO" id="GO:0045944">
    <property type="term" value="P:positive regulation of transcription by RNA polymerase II"/>
    <property type="evidence" value="ECO:0007669"/>
    <property type="project" value="TreeGrafter"/>
</dbReference>
<keyword evidence="9 11" id="KW-0675">Receptor</keyword>
<dbReference type="Gene3D" id="1.10.565.10">
    <property type="entry name" value="Retinoid X Receptor"/>
    <property type="match status" value="1"/>
</dbReference>
<reference evidence="15 16" key="1">
    <citation type="journal article" date="2016" name="Genome Biol. Evol.">
        <title>Gene Family Evolution Reflects Adaptation to Soil Environmental Stressors in the Genome of the Collembolan Orchesella cincta.</title>
        <authorList>
            <person name="Faddeeva-Vakhrusheva A."/>
            <person name="Derks M.F."/>
            <person name="Anvar S.Y."/>
            <person name="Agamennone V."/>
            <person name="Suring W."/>
            <person name="Smit S."/>
            <person name="van Straalen N.M."/>
            <person name="Roelofs D."/>
        </authorList>
    </citation>
    <scope>NUCLEOTIDE SEQUENCE [LARGE SCALE GENOMIC DNA]</scope>
    <source>
        <tissue evidence="15">Mixed pool</tissue>
    </source>
</reference>
<dbReference type="Proteomes" id="UP000094527">
    <property type="component" value="Unassembled WGS sequence"/>
</dbReference>
<organism evidence="15 16">
    <name type="scientific">Orchesella cincta</name>
    <name type="common">Springtail</name>
    <name type="synonym">Podura cincta</name>
    <dbReference type="NCBI Taxonomy" id="48709"/>
    <lineage>
        <taxon>Eukaryota</taxon>
        <taxon>Metazoa</taxon>
        <taxon>Ecdysozoa</taxon>
        <taxon>Arthropoda</taxon>
        <taxon>Hexapoda</taxon>
        <taxon>Collembola</taxon>
        <taxon>Entomobryomorpha</taxon>
        <taxon>Entomobryoidea</taxon>
        <taxon>Orchesellidae</taxon>
        <taxon>Orchesellinae</taxon>
        <taxon>Orchesella</taxon>
    </lineage>
</organism>
<evidence type="ECO:0000256" key="10">
    <source>
        <dbReference type="ARBA" id="ARBA00023242"/>
    </source>
</evidence>
<dbReference type="SMART" id="SM00430">
    <property type="entry name" value="HOLI"/>
    <property type="match status" value="1"/>
</dbReference>
<dbReference type="GO" id="GO:0030154">
    <property type="term" value="P:cell differentiation"/>
    <property type="evidence" value="ECO:0007669"/>
    <property type="project" value="TreeGrafter"/>
</dbReference>
<dbReference type="CDD" id="cd07166">
    <property type="entry name" value="NR_DBD_REV_ERB"/>
    <property type="match status" value="1"/>
</dbReference>
<evidence type="ECO:0000256" key="1">
    <source>
        <dbReference type="ARBA" id="ARBA00004123"/>
    </source>
</evidence>
<dbReference type="PROSITE" id="PS51843">
    <property type="entry name" value="NR_LBD"/>
    <property type="match status" value="1"/>
</dbReference>
<feature type="region of interest" description="Disordered" evidence="12">
    <location>
        <begin position="407"/>
        <end position="486"/>
    </location>
</feature>
<dbReference type="PANTHER" id="PTHR24082:SF473">
    <property type="entry name" value="ECDYSONE-INDUCED PROTEIN 75B, ISOFORM B"/>
    <property type="match status" value="1"/>
</dbReference>
<dbReference type="Pfam" id="PF00104">
    <property type="entry name" value="Hormone_recep"/>
    <property type="match status" value="1"/>
</dbReference>
<feature type="compositionally biased region" description="Polar residues" evidence="12">
    <location>
        <begin position="635"/>
        <end position="649"/>
    </location>
</feature>
<keyword evidence="8 11" id="KW-0804">Transcription</keyword>
<dbReference type="SMART" id="SM00399">
    <property type="entry name" value="ZnF_C4"/>
    <property type="match status" value="1"/>
</dbReference>
<evidence type="ECO:0000256" key="11">
    <source>
        <dbReference type="RuleBase" id="RU004334"/>
    </source>
</evidence>
<dbReference type="InterPro" id="IPR050234">
    <property type="entry name" value="Nuclear_hormone_rcpt_NR1"/>
</dbReference>
<evidence type="ECO:0000256" key="8">
    <source>
        <dbReference type="ARBA" id="ARBA00023163"/>
    </source>
</evidence>
<dbReference type="PROSITE" id="PS51030">
    <property type="entry name" value="NUCLEAR_REC_DBD_2"/>
    <property type="match status" value="1"/>
</dbReference>
<protein>
    <submittedName>
        <fullName evidence="15">Ecdysone-inducible protein E75</fullName>
    </submittedName>
</protein>
<dbReference type="GO" id="GO:0009755">
    <property type="term" value="P:hormone-mediated signaling pathway"/>
    <property type="evidence" value="ECO:0007669"/>
    <property type="project" value="TreeGrafter"/>
</dbReference>
<evidence type="ECO:0000256" key="7">
    <source>
        <dbReference type="ARBA" id="ARBA00023125"/>
    </source>
</evidence>
<evidence type="ECO:0000256" key="4">
    <source>
        <dbReference type="ARBA" id="ARBA00022771"/>
    </source>
</evidence>
<evidence type="ECO:0000313" key="15">
    <source>
        <dbReference type="EMBL" id="ODN04245.1"/>
    </source>
</evidence>
<evidence type="ECO:0000256" key="6">
    <source>
        <dbReference type="ARBA" id="ARBA00023015"/>
    </source>
</evidence>
<feature type="compositionally biased region" description="Low complexity" evidence="12">
    <location>
        <begin position="535"/>
        <end position="545"/>
    </location>
</feature>
<gene>
    <name evidence="15" type="ORF">Ocin01_02444</name>
</gene>
<dbReference type="AlphaFoldDB" id="A0A1D2NGL8"/>
<dbReference type="InterPro" id="IPR035500">
    <property type="entry name" value="NHR-like_dom_sf"/>
</dbReference>
<sequence length="657" mass="72798">MDYYDSNNNLLVGCAPGFGDSIQIEFDGTTVLCRVCGDKASGFHYGVHSCEGCKGFFRRSIQQKIQYRPCTKNQQCSILRVNRNRCQYCRLKKCIAVGMSRDAPTKVKRRFITANSQSGQPNGSAAQLFNDHDNSVRFGRVPKREKAKILAAMQQSHHAKVSERALSAELEDTSKLTTAVVRAHMETCEFTKDKVQKCYNTAVLKKNDISDKPINRFNEITLACPLNPHPQSTTEDFSQRFSPAIRGVVEFAKRLPGFSILSQDDQVTLLKAGVFEILLVRLACMFKGNTMLCINGELLERETISAHQNARFLLDSMFKFAEQFNKLGLTDEQIGLFCAVVVMAPDRPGLRNVELVTRLQSHVRSGLHSLIPAYVVQELDRKIPDLRTLNTLHSEKLLAFKMEEQGFESQDSPMMSHTPRSSSSVDSLDSGAYEQASEVTISPRRLSNNSSSGSSCPYKSFPRGLESPSGDSGIESGACSSPARSEQDLLEHKHDDMPVLKRALQAPPIVDNTMLMNEAYRVHKKFRYSDKHNVGGSRAGSSCSSSPPPGVNSPMMGGCSPPPPPPHQLYPQLASALTNPRVPDPYNPQFKSPLQLQHSTLAMKLNEKPKHMTEDQQVTSELLHSIIMRGDPIQHGSNPGSSNDSQVPLNLSKKIIC</sequence>
<evidence type="ECO:0000313" key="16">
    <source>
        <dbReference type="Proteomes" id="UP000094527"/>
    </source>
</evidence>
<dbReference type="STRING" id="48709.A0A1D2NGL8"/>
<evidence type="ECO:0000259" key="13">
    <source>
        <dbReference type="PROSITE" id="PS51030"/>
    </source>
</evidence>
<dbReference type="Pfam" id="PF00105">
    <property type="entry name" value="zf-C4"/>
    <property type="match status" value="1"/>
</dbReference>
<dbReference type="InterPro" id="IPR013088">
    <property type="entry name" value="Znf_NHR/GATA"/>
</dbReference>
<keyword evidence="4 11" id="KW-0863">Zinc-finger</keyword>
<feature type="compositionally biased region" description="Low complexity" evidence="12">
    <location>
        <begin position="421"/>
        <end position="430"/>
    </location>
</feature>
<dbReference type="SUPFAM" id="SSF57716">
    <property type="entry name" value="Glucocorticoid receptor-like (DNA-binding domain)"/>
    <property type="match status" value="1"/>
</dbReference>
<feature type="region of interest" description="Disordered" evidence="12">
    <location>
        <begin position="531"/>
        <end position="563"/>
    </location>
</feature>
<dbReference type="InterPro" id="IPR001723">
    <property type="entry name" value="Nuclear_hrmn_rcpt"/>
</dbReference>
<dbReference type="SUPFAM" id="SSF48508">
    <property type="entry name" value="Nuclear receptor ligand-binding domain"/>
    <property type="match status" value="1"/>
</dbReference>
<dbReference type="GO" id="GO:0005634">
    <property type="term" value="C:nucleus"/>
    <property type="evidence" value="ECO:0007669"/>
    <property type="project" value="UniProtKB-SubCell"/>
</dbReference>
<feature type="domain" description="Nuclear receptor" evidence="13">
    <location>
        <begin position="30"/>
        <end position="106"/>
    </location>
</feature>
<proteinExistence type="inferred from homology"/>
<dbReference type="GO" id="GO:0008270">
    <property type="term" value="F:zinc ion binding"/>
    <property type="evidence" value="ECO:0007669"/>
    <property type="project" value="UniProtKB-KW"/>
</dbReference>
<feature type="compositionally biased region" description="Polar residues" evidence="12">
    <location>
        <begin position="407"/>
        <end position="420"/>
    </location>
</feature>
<keyword evidence="3 11" id="KW-0479">Metal-binding</keyword>
<feature type="domain" description="NR LBD" evidence="14">
    <location>
        <begin position="172"/>
        <end position="428"/>
    </location>
</feature>
<comment type="caution">
    <text evidence="15">The sequence shown here is derived from an EMBL/GenBank/DDBJ whole genome shotgun (WGS) entry which is preliminary data.</text>
</comment>
<evidence type="ECO:0000256" key="3">
    <source>
        <dbReference type="ARBA" id="ARBA00022723"/>
    </source>
</evidence>
<evidence type="ECO:0000256" key="5">
    <source>
        <dbReference type="ARBA" id="ARBA00022833"/>
    </source>
</evidence>
<accession>A0A1D2NGL8</accession>
<dbReference type="InterPro" id="IPR000536">
    <property type="entry name" value="Nucl_hrmn_rcpt_lig-bd"/>
</dbReference>
<comment type="subcellular location">
    <subcellularLocation>
        <location evidence="1 11">Nucleus</location>
    </subcellularLocation>
</comment>
<keyword evidence="16" id="KW-1185">Reference proteome</keyword>
<dbReference type="GO" id="GO:0000978">
    <property type="term" value="F:RNA polymerase II cis-regulatory region sequence-specific DNA binding"/>
    <property type="evidence" value="ECO:0007669"/>
    <property type="project" value="TreeGrafter"/>
</dbReference>
<dbReference type="InterPro" id="IPR001628">
    <property type="entry name" value="Znf_hrmn_rcpt"/>
</dbReference>
<name>A0A1D2NGL8_ORCCI</name>
<dbReference type="GO" id="GO:0004879">
    <property type="term" value="F:nuclear receptor activity"/>
    <property type="evidence" value="ECO:0007669"/>
    <property type="project" value="TreeGrafter"/>
</dbReference>
<dbReference type="FunFam" id="3.30.50.10:FF:000056">
    <property type="entry name" value="Peroxisome proliferator-activated receptor gamma"/>
    <property type="match status" value="1"/>
</dbReference>
<evidence type="ECO:0000256" key="9">
    <source>
        <dbReference type="ARBA" id="ARBA00023170"/>
    </source>
</evidence>
<evidence type="ECO:0000256" key="2">
    <source>
        <dbReference type="ARBA" id="ARBA00008092"/>
    </source>
</evidence>